<dbReference type="AlphaFoldDB" id="A0A1S8CJG1"/>
<dbReference type="OrthoDB" id="3194910at2"/>
<dbReference type="PANTHER" id="PTHR35145:SF3">
    <property type="entry name" value="CYTOPLASMIC PROTEIN"/>
    <property type="match status" value="1"/>
</dbReference>
<gene>
    <name evidence="1" type="ORF">BMI79_08425</name>
</gene>
<evidence type="ECO:0000313" key="1">
    <source>
        <dbReference type="EMBL" id="OMQ23537.1"/>
    </source>
</evidence>
<dbReference type="InterPro" id="IPR038056">
    <property type="entry name" value="YjbR-like_sf"/>
</dbReference>
<dbReference type="Gene3D" id="3.90.1150.30">
    <property type="match status" value="1"/>
</dbReference>
<keyword evidence="2" id="KW-1185">Reference proteome</keyword>
<dbReference type="RefSeq" id="WP_076941744.1">
    <property type="nucleotide sequence ID" value="NZ_MOXD01000004.1"/>
</dbReference>
<reference evidence="1 2" key="1">
    <citation type="submission" date="2016-11" db="EMBL/GenBank/DDBJ databases">
        <title>Rahnella oryzae sp. nov., isolated from rice root.</title>
        <authorList>
            <person name="Zhang X.-X."/>
            <person name="Zhang J."/>
        </authorList>
    </citation>
    <scope>NUCLEOTIDE SEQUENCE [LARGE SCALE GENOMIC DNA]</scope>
    <source>
        <strain evidence="1 2">J11-6</strain>
    </source>
</reference>
<evidence type="ECO:0000313" key="2">
    <source>
        <dbReference type="Proteomes" id="UP000216021"/>
    </source>
</evidence>
<proteinExistence type="predicted"/>
<dbReference type="InterPro" id="IPR058532">
    <property type="entry name" value="YjbR/MT2646/Rv2570-like"/>
</dbReference>
<name>A0A1S8CJG1_9GAMM</name>
<dbReference type="InterPro" id="IPR007351">
    <property type="entry name" value="YjbR"/>
</dbReference>
<dbReference type="SUPFAM" id="SSF142906">
    <property type="entry name" value="YjbR-like"/>
    <property type="match status" value="1"/>
</dbReference>
<dbReference type="Proteomes" id="UP000216021">
    <property type="component" value="Unassembled WGS sequence"/>
</dbReference>
<dbReference type="EMBL" id="MOXD01000004">
    <property type="protein sequence ID" value="OMQ23537.1"/>
    <property type="molecule type" value="Genomic_DNA"/>
</dbReference>
<comment type="caution">
    <text evidence="1">The sequence shown here is derived from an EMBL/GenBank/DDBJ whole genome shotgun (WGS) entry which is preliminary data.</text>
</comment>
<organism evidence="1 2">
    <name type="scientific">Serratia oryzae</name>
    <dbReference type="NCBI Taxonomy" id="2034155"/>
    <lineage>
        <taxon>Bacteria</taxon>
        <taxon>Pseudomonadati</taxon>
        <taxon>Pseudomonadota</taxon>
        <taxon>Gammaproteobacteria</taxon>
        <taxon>Enterobacterales</taxon>
        <taxon>Yersiniaceae</taxon>
        <taxon>Serratia</taxon>
    </lineage>
</organism>
<dbReference type="PANTHER" id="PTHR35145">
    <property type="entry name" value="CYTOPLASMIC PROTEIN-RELATED"/>
    <property type="match status" value="1"/>
</dbReference>
<protein>
    <recommendedName>
        <fullName evidence="3">DNA-binding protein</fullName>
    </recommendedName>
</protein>
<dbReference type="Pfam" id="PF04237">
    <property type="entry name" value="YjbR"/>
    <property type="match status" value="1"/>
</dbReference>
<evidence type="ECO:0008006" key="3">
    <source>
        <dbReference type="Google" id="ProtNLM"/>
    </source>
</evidence>
<sequence>MNQQQLLDYCLTKPGSEQDYQSDWQADRVKVADKMFALIGEAYGRPVISLKCGIELAEQLREQHAEIIPGYYLNKAHWNSVYLDGALPDSQFYQLIDISYQLVVAGLSKKKRQELGI</sequence>
<accession>A0A1S8CJG1</accession>
<dbReference type="STRING" id="2034155.BMI79_08425"/>